<sequence>MGLRTRISQRQRRVGQELQRLREVAGLSGAEAGAHIGLGRPHMSHVEAGRTHISEANLRTLCQVYGCTDSDLVDVLVAMSQSDGKGWWTRHRWARGTRAWDLAELESLATHFRIFEWLYVPGLLQTSDYMRSLFTLGNQGLPKDRIDEYTEFRLRRQQVLTDEPLRRFHAIIHESAFHMEFADPQVMRRQLEHLVEASQLPNVVIQVLPFSASRTSLTPGAPFNVYDLCTPSLRTVYVEHPTSAVFLADHSHLDQFAREFDRLSSVALAPLKATDHLGEGSLGFVQHKRYLLKGDNSA</sequence>
<dbReference type="CDD" id="cd00093">
    <property type="entry name" value="HTH_XRE"/>
    <property type="match status" value="1"/>
</dbReference>
<proteinExistence type="predicted"/>
<dbReference type="Gene3D" id="1.10.260.40">
    <property type="entry name" value="lambda repressor-like DNA-binding domains"/>
    <property type="match status" value="1"/>
</dbReference>
<dbReference type="GO" id="GO:0003677">
    <property type="term" value="F:DNA binding"/>
    <property type="evidence" value="ECO:0007669"/>
    <property type="project" value="InterPro"/>
</dbReference>
<keyword evidence="3" id="KW-1185">Reference proteome</keyword>
<dbReference type="PROSITE" id="PS50943">
    <property type="entry name" value="HTH_CROC1"/>
    <property type="match status" value="1"/>
</dbReference>
<dbReference type="STRING" id="910347.SAMN05421773_10141"/>
<dbReference type="Pfam" id="PF13560">
    <property type="entry name" value="HTH_31"/>
    <property type="match status" value="1"/>
</dbReference>
<dbReference type="Proteomes" id="UP000199207">
    <property type="component" value="Unassembled WGS sequence"/>
</dbReference>
<dbReference type="SUPFAM" id="SSF47413">
    <property type="entry name" value="lambda repressor-like DNA-binding domains"/>
    <property type="match status" value="1"/>
</dbReference>
<evidence type="ECO:0000313" key="3">
    <source>
        <dbReference type="Proteomes" id="UP000199207"/>
    </source>
</evidence>
<reference evidence="2 3" key="1">
    <citation type="submission" date="2016-10" db="EMBL/GenBank/DDBJ databases">
        <authorList>
            <person name="de Groot N.N."/>
        </authorList>
    </citation>
    <scope>NUCLEOTIDE SEQUENCE [LARGE SCALE GENOMIC DNA]</scope>
    <source>
        <strain evidence="2 3">CGMCC 4.5739</strain>
    </source>
</reference>
<dbReference type="RefSeq" id="WP_093836533.1">
    <property type="nucleotide sequence ID" value="NZ_FOLM01000001.1"/>
</dbReference>
<dbReference type="EMBL" id="FOLM01000001">
    <property type="protein sequence ID" value="SFB80087.1"/>
    <property type="molecule type" value="Genomic_DNA"/>
</dbReference>
<gene>
    <name evidence="2" type="ORF">SAMN05421773_10141</name>
</gene>
<name>A0A1I1DZ63_9ACTN</name>
<dbReference type="InterPro" id="IPR010982">
    <property type="entry name" value="Lambda_DNA-bd_dom_sf"/>
</dbReference>
<evidence type="ECO:0000313" key="2">
    <source>
        <dbReference type="EMBL" id="SFB80087.1"/>
    </source>
</evidence>
<dbReference type="InterPro" id="IPR001387">
    <property type="entry name" value="Cro/C1-type_HTH"/>
</dbReference>
<accession>A0A1I1DZ63</accession>
<dbReference type="SMART" id="SM00530">
    <property type="entry name" value="HTH_XRE"/>
    <property type="match status" value="1"/>
</dbReference>
<dbReference type="InterPro" id="IPR043917">
    <property type="entry name" value="DUF5753"/>
</dbReference>
<dbReference type="Pfam" id="PF19054">
    <property type="entry name" value="DUF5753"/>
    <property type="match status" value="1"/>
</dbReference>
<dbReference type="OrthoDB" id="3462393at2"/>
<dbReference type="AlphaFoldDB" id="A0A1I1DZ63"/>
<evidence type="ECO:0000259" key="1">
    <source>
        <dbReference type="PROSITE" id="PS50943"/>
    </source>
</evidence>
<feature type="domain" description="HTH cro/C1-type" evidence="1">
    <location>
        <begin position="18"/>
        <end position="72"/>
    </location>
</feature>
<protein>
    <submittedName>
        <fullName evidence="2">Helix-turn-helix domain-containing protein</fullName>
    </submittedName>
</protein>
<organism evidence="2 3">
    <name type="scientific">Streptomyces aidingensis</name>
    <dbReference type="NCBI Taxonomy" id="910347"/>
    <lineage>
        <taxon>Bacteria</taxon>
        <taxon>Bacillati</taxon>
        <taxon>Actinomycetota</taxon>
        <taxon>Actinomycetes</taxon>
        <taxon>Kitasatosporales</taxon>
        <taxon>Streptomycetaceae</taxon>
        <taxon>Streptomyces</taxon>
    </lineage>
</organism>